<evidence type="ECO:0000256" key="2">
    <source>
        <dbReference type="ARBA" id="ARBA00022723"/>
    </source>
</evidence>
<evidence type="ECO:0000256" key="4">
    <source>
        <dbReference type="ARBA" id="ARBA00023015"/>
    </source>
</evidence>
<feature type="region of interest" description="Disordered" evidence="8">
    <location>
        <begin position="33"/>
        <end position="54"/>
    </location>
</feature>
<keyword evidence="5" id="KW-0238">DNA-binding</keyword>
<protein>
    <recommendedName>
        <fullName evidence="9">Zn(2)-C6 fungal-type domain-containing protein</fullName>
    </recommendedName>
</protein>
<evidence type="ECO:0000313" key="10">
    <source>
        <dbReference type="EMBL" id="KAK0383335.1"/>
    </source>
</evidence>
<evidence type="ECO:0000256" key="3">
    <source>
        <dbReference type="ARBA" id="ARBA00022833"/>
    </source>
</evidence>
<reference evidence="10" key="1">
    <citation type="submission" date="2022-10" db="EMBL/GenBank/DDBJ databases">
        <title>Determination and structural analysis of whole genome sequence of Sarocladium strictum F4-1.</title>
        <authorList>
            <person name="Hu L."/>
            <person name="Jiang Y."/>
        </authorList>
    </citation>
    <scope>NUCLEOTIDE SEQUENCE</scope>
    <source>
        <strain evidence="10">F4-1</strain>
    </source>
</reference>
<keyword evidence="11" id="KW-1185">Reference proteome</keyword>
<dbReference type="Pfam" id="PF00172">
    <property type="entry name" value="Zn_clus"/>
    <property type="match status" value="1"/>
</dbReference>
<evidence type="ECO:0000256" key="6">
    <source>
        <dbReference type="ARBA" id="ARBA00023163"/>
    </source>
</evidence>
<evidence type="ECO:0000256" key="1">
    <source>
        <dbReference type="ARBA" id="ARBA00004123"/>
    </source>
</evidence>
<dbReference type="Pfam" id="PF04082">
    <property type="entry name" value="Fungal_trans"/>
    <property type="match status" value="1"/>
</dbReference>
<evidence type="ECO:0000259" key="9">
    <source>
        <dbReference type="PROSITE" id="PS50048"/>
    </source>
</evidence>
<gene>
    <name evidence="10" type="ORF">NLU13_9248</name>
</gene>
<dbReference type="InterPro" id="IPR052202">
    <property type="entry name" value="Yeast_MetPath_Reg"/>
</dbReference>
<dbReference type="GO" id="GO:0005634">
    <property type="term" value="C:nucleus"/>
    <property type="evidence" value="ECO:0007669"/>
    <property type="project" value="UniProtKB-SubCell"/>
</dbReference>
<keyword evidence="4" id="KW-0805">Transcription regulation</keyword>
<dbReference type="PANTHER" id="PTHR47782">
    <property type="entry name" value="ZN(II)2CYS6 TRANSCRIPTION FACTOR (EUROFUNG)-RELATED"/>
    <property type="match status" value="1"/>
</dbReference>
<keyword evidence="3" id="KW-0862">Zinc</keyword>
<evidence type="ECO:0000313" key="11">
    <source>
        <dbReference type="Proteomes" id="UP001175261"/>
    </source>
</evidence>
<name>A0AA39G9S6_SARSR</name>
<evidence type="ECO:0000256" key="5">
    <source>
        <dbReference type="ARBA" id="ARBA00023125"/>
    </source>
</evidence>
<dbReference type="Gene3D" id="4.10.240.10">
    <property type="entry name" value="Zn(2)-C6 fungal-type DNA-binding domain"/>
    <property type="match status" value="1"/>
</dbReference>
<proteinExistence type="predicted"/>
<dbReference type="AlphaFoldDB" id="A0AA39G9S6"/>
<feature type="region of interest" description="Disordered" evidence="8">
    <location>
        <begin position="689"/>
        <end position="746"/>
    </location>
</feature>
<sequence length="790" mass="88770">MDETERSDEPPNKRQRVLACKRCRARKQRCDSARPCSNCQRSGDECVPTEPAPRPHVESEYVRALEERIAELEAHDPRQSLDHLVCGNGNGHALGRRGTRATTNDHPLVTRLSSNHHHHHHHTTMGTHSARLDQQGRFRRQSDLTCSSVAVEHSTAAAAAAANSPINSSSAKRSHSHLSPAMAVSLADDSEEEVDHLIHGLITSPSTQIGDAQEPSPSLRVHSPMDRRYVHAASIPRDVEELLLSTYRDRAQAQYPFFYWPTFLNWVAEYKSASGEAEARSWQGFFVNIVYAAAVLLLASPRIDMNEGRNYYRNGIGLLPAVVRQHNPILTLQAYLLLSIHALHRSGTQRIMSLASTTTRYCAQNQFHLAETEPVPTDPATRIEIQVRRRCFWSAYALDRIVMSSFHIPPSIPDSMITAKLYANVDDEDLAVLAAQLPYEAEIPDATVPTSLSPSLHIIQCRRIQSEITAHTLRYDYETQLEDSLDWRIRILTELETFKARVHSFSDPSAKGHTSQRWLGMFYHYTLLMLYRPTKQGVLGPAGDWSVQASSQACLIFRKSQMDRQVAQAWLGLLVQFQSGCTLLYVFWATPPEYRTENYDSPDVSDALRACSNILAIMTDRWPKADCLRDVFELLAREIPLVDRPSRPPTRISDAAAAAIREKLPQVRALILNRPVMRMLEEMISQDFPRLHGKNPLPPPPPPPPPPRPPSAVGTLAPPPQQQQQQQQRDRPVPSPSRGLLATTPSPATMAFEMPFSSQMYPVYQEAVEVPGLSTDELLAFPGMFDLEWN</sequence>
<dbReference type="Proteomes" id="UP001175261">
    <property type="component" value="Unassembled WGS sequence"/>
</dbReference>
<dbReference type="SMART" id="SM00066">
    <property type="entry name" value="GAL4"/>
    <property type="match status" value="1"/>
</dbReference>
<comment type="caution">
    <text evidence="10">The sequence shown here is derived from an EMBL/GenBank/DDBJ whole genome shotgun (WGS) entry which is preliminary data.</text>
</comment>
<keyword evidence="7" id="KW-0539">Nucleus</keyword>
<dbReference type="PROSITE" id="PS00463">
    <property type="entry name" value="ZN2_CY6_FUNGAL_1"/>
    <property type="match status" value="1"/>
</dbReference>
<dbReference type="CDD" id="cd12148">
    <property type="entry name" value="fungal_TF_MHR"/>
    <property type="match status" value="1"/>
</dbReference>
<dbReference type="GO" id="GO:0043565">
    <property type="term" value="F:sequence-specific DNA binding"/>
    <property type="evidence" value="ECO:0007669"/>
    <property type="project" value="TreeGrafter"/>
</dbReference>
<comment type="subcellular location">
    <subcellularLocation>
        <location evidence="1">Nucleus</location>
    </subcellularLocation>
</comment>
<dbReference type="CDD" id="cd00067">
    <property type="entry name" value="GAL4"/>
    <property type="match status" value="1"/>
</dbReference>
<accession>A0AA39G9S6</accession>
<evidence type="ECO:0000256" key="7">
    <source>
        <dbReference type="ARBA" id="ARBA00023242"/>
    </source>
</evidence>
<dbReference type="GO" id="GO:0008270">
    <property type="term" value="F:zinc ion binding"/>
    <property type="evidence" value="ECO:0007669"/>
    <property type="project" value="InterPro"/>
</dbReference>
<feature type="compositionally biased region" description="Pro residues" evidence="8">
    <location>
        <begin position="696"/>
        <end position="710"/>
    </location>
</feature>
<dbReference type="GO" id="GO:0006351">
    <property type="term" value="P:DNA-templated transcription"/>
    <property type="evidence" value="ECO:0007669"/>
    <property type="project" value="InterPro"/>
</dbReference>
<dbReference type="EMBL" id="JAPDFR010000009">
    <property type="protein sequence ID" value="KAK0383335.1"/>
    <property type="molecule type" value="Genomic_DNA"/>
</dbReference>
<evidence type="ECO:0000256" key="8">
    <source>
        <dbReference type="SAM" id="MobiDB-lite"/>
    </source>
</evidence>
<dbReference type="PANTHER" id="PTHR47782:SF12">
    <property type="entry name" value="ZN(II)2CYS6 TRANSCRIPTION FACTOR (EUROFUNG)"/>
    <property type="match status" value="1"/>
</dbReference>
<dbReference type="SUPFAM" id="SSF57701">
    <property type="entry name" value="Zn2/Cys6 DNA-binding domain"/>
    <property type="match status" value="1"/>
</dbReference>
<dbReference type="InterPro" id="IPR001138">
    <property type="entry name" value="Zn2Cys6_DnaBD"/>
</dbReference>
<dbReference type="InterPro" id="IPR007219">
    <property type="entry name" value="XnlR_reg_dom"/>
</dbReference>
<dbReference type="InterPro" id="IPR036864">
    <property type="entry name" value="Zn2-C6_fun-type_DNA-bd_sf"/>
</dbReference>
<dbReference type="SMART" id="SM00906">
    <property type="entry name" value="Fungal_trans"/>
    <property type="match status" value="1"/>
</dbReference>
<keyword evidence="6" id="KW-0804">Transcription</keyword>
<dbReference type="PROSITE" id="PS50048">
    <property type="entry name" value="ZN2_CY6_FUNGAL_2"/>
    <property type="match status" value="1"/>
</dbReference>
<dbReference type="GO" id="GO:0045944">
    <property type="term" value="P:positive regulation of transcription by RNA polymerase II"/>
    <property type="evidence" value="ECO:0007669"/>
    <property type="project" value="TreeGrafter"/>
</dbReference>
<keyword evidence="2" id="KW-0479">Metal-binding</keyword>
<dbReference type="GO" id="GO:0000981">
    <property type="term" value="F:DNA-binding transcription factor activity, RNA polymerase II-specific"/>
    <property type="evidence" value="ECO:0007669"/>
    <property type="project" value="InterPro"/>
</dbReference>
<organism evidence="10 11">
    <name type="scientific">Sarocladium strictum</name>
    <name type="common">Black bundle disease fungus</name>
    <name type="synonym">Acremonium strictum</name>
    <dbReference type="NCBI Taxonomy" id="5046"/>
    <lineage>
        <taxon>Eukaryota</taxon>
        <taxon>Fungi</taxon>
        <taxon>Dikarya</taxon>
        <taxon>Ascomycota</taxon>
        <taxon>Pezizomycotina</taxon>
        <taxon>Sordariomycetes</taxon>
        <taxon>Hypocreomycetidae</taxon>
        <taxon>Hypocreales</taxon>
        <taxon>Sarocladiaceae</taxon>
        <taxon>Sarocladium</taxon>
    </lineage>
</organism>
<feature type="domain" description="Zn(2)-C6 fungal-type" evidence="9">
    <location>
        <begin position="19"/>
        <end position="47"/>
    </location>
</feature>